<proteinExistence type="predicted"/>
<name>A0A1Y2GMP7_9FUNG</name>
<reference evidence="1 2" key="1">
    <citation type="submission" date="2016-07" db="EMBL/GenBank/DDBJ databases">
        <title>Pervasive Adenine N6-methylation of Active Genes in Fungi.</title>
        <authorList>
            <consortium name="DOE Joint Genome Institute"/>
            <person name="Mondo S.J."/>
            <person name="Dannebaum R.O."/>
            <person name="Kuo R.C."/>
            <person name="Labutti K."/>
            <person name="Haridas S."/>
            <person name="Kuo A."/>
            <person name="Salamov A."/>
            <person name="Ahrendt S.R."/>
            <person name="Lipzen A."/>
            <person name="Sullivan W."/>
            <person name="Andreopoulos W.B."/>
            <person name="Clum A."/>
            <person name="Lindquist E."/>
            <person name="Daum C."/>
            <person name="Ramamoorthy G.K."/>
            <person name="Gryganskyi A."/>
            <person name="Culley D."/>
            <person name="Magnuson J.K."/>
            <person name="James T.Y."/>
            <person name="O'Malley M.A."/>
            <person name="Stajich J.E."/>
            <person name="Spatafora J.W."/>
            <person name="Visel A."/>
            <person name="Grigoriev I.V."/>
        </authorList>
    </citation>
    <scope>NUCLEOTIDE SEQUENCE [LARGE SCALE GENOMIC DNA]</scope>
    <source>
        <strain evidence="1 2">NRRL 3116</strain>
    </source>
</reference>
<dbReference type="GeneID" id="33570659"/>
<evidence type="ECO:0000313" key="1">
    <source>
        <dbReference type="EMBL" id="ORZ15557.1"/>
    </source>
</evidence>
<dbReference type="EMBL" id="MCFF01000019">
    <property type="protein sequence ID" value="ORZ15557.1"/>
    <property type="molecule type" value="Genomic_DNA"/>
</dbReference>
<dbReference type="Proteomes" id="UP000193648">
    <property type="component" value="Unassembled WGS sequence"/>
</dbReference>
<keyword evidence="2" id="KW-1185">Reference proteome</keyword>
<protein>
    <submittedName>
        <fullName evidence="1">Uncharacterized protein</fullName>
    </submittedName>
</protein>
<evidence type="ECO:0000313" key="2">
    <source>
        <dbReference type="Proteomes" id="UP000193648"/>
    </source>
</evidence>
<dbReference type="InParanoid" id="A0A1Y2GMP7"/>
<sequence length="49" mass="5700">MDLAPWYLFGLEELIALEDMVYHHYCDIVHAAQMLQYICRPSSLPEAAM</sequence>
<comment type="caution">
    <text evidence="1">The sequence shown here is derived from an EMBL/GenBank/DDBJ whole genome shotgun (WGS) entry which is preliminary data.</text>
</comment>
<organism evidence="1 2">
    <name type="scientific">Lobosporangium transversale</name>
    <dbReference type="NCBI Taxonomy" id="64571"/>
    <lineage>
        <taxon>Eukaryota</taxon>
        <taxon>Fungi</taxon>
        <taxon>Fungi incertae sedis</taxon>
        <taxon>Mucoromycota</taxon>
        <taxon>Mortierellomycotina</taxon>
        <taxon>Mortierellomycetes</taxon>
        <taxon>Mortierellales</taxon>
        <taxon>Mortierellaceae</taxon>
        <taxon>Lobosporangium</taxon>
    </lineage>
</organism>
<accession>A0A1Y2GMP7</accession>
<dbReference type="AlphaFoldDB" id="A0A1Y2GMP7"/>
<gene>
    <name evidence="1" type="ORF">BCR41DRAFT_396520</name>
</gene>
<dbReference type="RefSeq" id="XP_021881305.1">
    <property type="nucleotide sequence ID" value="XM_022028816.1"/>
</dbReference>